<dbReference type="Pfam" id="PF02743">
    <property type="entry name" value="dCache_1"/>
    <property type="match status" value="1"/>
</dbReference>
<dbReference type="Pfam" id="PF00672">
    <property type="entry name" value="HAMP"/>
    <property type="match status" value="1"/>
</dbReference>
<proteinExistence type="predicted"/>
<feature type="transmembrane region" description="Helical" evidence="13">
    <location>
        <begin position="40"/>
        <end position="64"/>
    </location>
</feature>
<dbReference type="SMART" id="SM00388">
    <property type="entry name" value="HisKA"/>
    <property type="match status" value="1"/>
</dbReference>
<dbReference type="InterPro" id="IPR005467">
    <property type="entry name" value="His_kinase_dom"/>
</dbReference>
<evidence type="ECO:0000256" key="7">
    <source>
        <dbReference type="ARBA" id="ARBA00022692"/>
    </source>
</evidence>
<dbReference type="Pfam" id="PF13185">
    <property type="entry name" value="GAF_2"/>
    <property type="match status" value="1"/>
</dbReference>
<evidence type="ECO:0000256" key="6">
    <source>
        <dbReference type="ARBA" id="ARBA00022679"/>
    </source>
</evidence>
<dbReference type="InterPro" id="IPR036890">
    <property type="entry name" value="HATPase_C_sf"/>
</dbReference>
<keyword evidence="17" id="KW-1185">Reference proteome</keyword>
<dbReference type="Pfam" id="PF02518">
    <property type="entry name" value="HATPase_c"/>
    <property type="match status" value="1"/>
</dbReference>
<evidence type="ECO:0000256" key="13">
    <source>
        <dbReference type="SAM" id="Phobius"/>
    </source>
</evidence>
<dbReference type="AlphaFoldDB" id="A0A5D3KAY8"/>
<dbReference type="CDD" id="cd06225">
    <property type="entry name" value="HAMP"/>
    <property type="match status" value="1"/>
</dbReference>
<evidence type="ECO:0000259" key="15">
    <source>
        <dbReference type="PROSITE" id="PS50885"/>
    </source>
</evidence>
<dbReference type="SUPFAM" id="SSF55781">
    <property type="entry name" value="GAF domain-like"/>
    <property type="match status" value="1"/>
</dbReference>
<dbReference type="SUPFAM" id="SSF158472">
    <property type="entry name" value="HAMP domain-like"/>
    <property type="match status" value="1"/>
</dbReference>
<dbReference type="PANTHER" id="PTHR43065">
    <property type="entry name" value="SENSOR HISTIDINE KINASE"/>
    <property type="match status" value="1"/>
</dbReference>
<feature type="region of interest" description="Disordered" evidence="12">
    <location>
        <begin position="1"/>
        <end position="22"/>
    </location>
</feature>
<sequence>MSISVHPDTPQTRPLPRAATGGAASAEAGRGIRTRLFTKYVALFVAVVAVALLANGLFEVLFYYREHKASLIRVQHEQAEAAAAKISQFVKEIESQLGWTTQLPWSAGSIEPRRFDALRLLRQVPAITELAQVDATGRERLRVSRLAMDAIDSGIDLSSDPKFTEAVAHKVYYGPVYFRRESEPYMTLAQAGARKDAGVSIAEVNLKLIWDVVSQIKVGEHGHAYVVGPEGRLIAHPDISLVLRNTDLSGLAQVRAALAGSGVMPDALQEATNIQGQKVLTASAPIAPLGWTMFVELPVEEAYAALYASLQRLAIVLLAASIFAVLAGIFLARRMVGPIQALRIGAERIGAGDFSQRISIKTGDELEGLADQFNDMGARLQESYADLEKKVEVRTAELRESLEQQTATSEVLQVISSSPGELTPVFHKLLENATRVCGASFGIMNLWDGEGFTIAADYNVPPAFAASRRDVAIRPHPESALAAVVETRQVVHVHDVQNTPAYIAGGASIRGISDVAGARTIVVVPMLRESELIGTIAVYRKEVRPFTDKQISVVENFTKQAVIAIENARLLNELRKRTMELSQSLDELRAAQGRLIQTEKLASLGQLTAGIAHEIKNPLNFVNNFSSISTELIDELNEVLQTASLDGKTKDEVDELTGMLKSNLEKVVQHGKRADSIVRNMLLHSREGSGEHRPADINAIVEESLNLAYHGARAERPSFNVTLRRDLDPNAGVADVYPQEITRVFLNLISNGFYAATKRKESAADGFEPTLSAATKNLGDKVEIRIRDNGTGIPQDVKEKMFNPFFTTKPAGEGTGLGLSMSHDIVVKQHGGTIDVTTEPGVFTEFIITLPRVMPAGGTSGGKT</sequence>
<evidence type="ECO:0000256" key="4">
    <source>
        <dbReference type="ARBA" id="ARBA00022475"/>
    </source>
</evidence>
<dbReference type="PROSITE" id="PS50109">
    <property type="entry name" value="HIS_KIN"/>
    <property type="match status" value="1"/>
</dbReference>
<dbReference type="Gene3D" id="3.30.565.10">
    <property type="entry name" value="Histidine kinase-like ATPase, C-terminal domain"/>
    <property type="match status" value="1"/>
</dbReference>
<evidence type="ECO:0000256" key="9">
    <source>
        <dbReference type="ARBA" id="ARBA00022989"/>
    </source>
</evidence>
<keyword evidence="7 13" id="KW-0812">Transmembrane</keyword>
<dbReference type="SMART" id="SM00304">
    <property type="entry name" value="HAMP"/>
    <property type="match status" value="1"/>
</dbReference>
<dbReference type="InterPro" id="IPR003018">
    <property type="entry name" value="GAF"/>
</dbReference>
<dbReference type="PROSITE" id="PS50885">
    <property type="entry name" value="HAMP"/>
    <property type="match status" value="1"/>
</dbReference>
<keyword evidence="11" id="KW-0175">Coiled coil</keyword>
<dbReference type="CDD" id="cd00082">
    <property type="entry name" value="HisKA"/>
    <property type="match status" value="1"/>
</dbReference>
<evidence type="ECO:0000256" key="10">
    <source>
        <dbReference type="ARBA" id="ARBA00023136"/>
    </source>
</evidence>
<dbReference type="SUPFAM" id="SSF47384">
    <property type="entry name" value="Homodimeric domain of signal transducing histidine kinase"/>
    <property type="match status" value="1"/>
</dbReference>
<dbReference type="SUPFAM" id="SSF55874">
    <property type="entry name" value="ATPase domain of HSP90 chaperone/DNA topoisomerase II/histidine kinase"/>
    <property type="match status" value="1"/>
</dbReference>
<dbReference type="InterPro" id="IPR004358">
    <property type="entry name" value="Sig_transdc_His_kin-like_C"/>
</dbReference>
<dbReference type="Gene3D" id="3.30.450.40">
    <property type="match status" value="1"/>
</dbReference>
<dbReference type="InterPro" id="IPR036097">
    <property type="entry name" value="HisK_dim/P_sf"/>
</dbReference>
<dbReference type="InterPro" id="IPR003594">
    <property type="entry name" value="HATPase_dom"/>
</dbReference>
<dbReference type="Pfam" id="PF00512">
    <property type="entry name" value="HisKA"/>
    <property type="match status" value="1"/>
</dbReference>
<dbReference type="Gene3D" id="1.10.287.130">
    <property type="match status" value="1"/>
</dbReference>
<dbReference type="PANTHER" id="PTHR43065:SF42">
    <property type="entry name" value="TWO-COMPONENT SENSOR PPRA"/>
    <property type="match status" value="1"/>
</dbReference>
<keyword evidence="4" id="KW-1003">Cell membrane</keyword>
<evidence type="ECO:0000259" key="14">
    <source>
        <dbReference type="PROSITE" id="PS50109"/>
    </source>
</evidence>
<comment type="catalytic activity">
    <reaction evidence="1">
        <text>ATP + protein L-histidine = ADP + protein N-phospho-L-histidine.</text>
        <dbReference type="EC" id="2.7.13.3"/>
    </reaction>
</comment>
<dbReference type="PRINTS" id="PR00344">
    <property type="entry name" value="BCTRLSENSOR"/>
</dbReference>
<evidence type="ECO:0000256" key="8">
    <source>
        <dbReference type="ARBA" id="ARBA00022777"/>
    </source>
</evidence>
<dbReference type="GO" id="GO:0000155">
    <property type="term" value="F:phosphorelay sensor kinase activity"/>
    <property type="evidence" value="ECO:0007669"/>
    <property type="project" value="InterPro"/>
</dbReference>
<dbReference type="EMBL" id="VSSS01000033">
    <property type="protein sequence ID" value="TYL93072.1"/>
    <property type="molecule type" value="Genomic_DNA"/>
</dbReference>
<dbReference type="SMART" id="SM00065">
    <property type="entry name" value="GAF"/>
    <property type="match status" value="1"/>
</dbReference>
<dbReference type="SMART" id="SM00387">
    <property type="entry name" value="HATPase_c"/>
    <property type="match status" value="1"/>
</dbReference>
<keyword evidence="5" id="KW-0597">Phosphoprotein</keyword>
<dbReference type="RefSeq" id="WP_148774363.1">
    <property type="nucleotide sequence ID" value="NZ_VSSS01000033.1"/>
</dbReference>
<organism evidence="16 17">
    <name type="scientific">Bradyrhizobium rifense</name>
    <dbReference type="NCBI Taxonomy" id="515499"/>
    <lineage>
        <taxon>Bacteria</taxon>
        <taxon>Pseudomonadati</taxon>
        <taxon>Pseudomonadota</taxon>
        <taxon>Alphaproteobacteria</taxon>
        <taxon>Hyphomicrobiales</taxon>
        <taxon>Nitrobacteraceae</taxon>
        <taxon>Bradyrhizobium</taxon>
    </lineage>
</organism>
<evidence type="ECO:0000256" key="12">
    <source>
        <dbReference type="SAM" id="MobiDB-lite"/>
    </source>
</evidence>
<keyword evidence="8" id="KW-0418">Kinase</keyword>
<dbReference type="Gene3D" id="3.30.450.20">
    <property type="entry name" value="PAS domain"/>
    <property type="match status" value="1"/>
</dbReference>
<dbReference type="OrthoDB" id="1931120at2"/>
<dbReference type="GO" id="GO:0005886">
    <property type="term" value="C:plasma membrane"/>
    <property type="evidence" value="ECO:0007669"/>
    <property type="project" value="UniProtKB-SubCell"/>
</dbReference>
<dbReference type="Proteomes" id="UP000324758">
    <property type="component" value="Unassembled WGS sequence"/>
</dbReference>
<feature type="transmembrane region" description="Helical" evidence="13">
    <location>
        <begin position="313"/>
        <end position="332"/>
    </location>
</feature>
<dbReference type="InterPro" id="IPR029016">
    <property type="entry name" value="GAF-like_dom_sf"/>
</dbReference>
<evidence type="ECO:0000313" key="17">
    <source>
        <dbReference type="Proteomes" id="UP000324758"/>
    </source>
</evidence>
<reference evidence="16 17" key="1">
    <citation type="submission" date="2019-08" db="EMBL/GenBank/DDBJ databases">
        <title>Bradyrhizobium hipponensis sp. nov., a rhizobium isolated from a Lupinus angustifolius root nodule in Tunisia.</title>
        <authorList>
            <person name="Off K."/>
            <person name="Rejili M."/>
            <person name="Mars M."/>
            <person name="Brachmann A."/>
            <person name="Marin M."/>
        </authorList>
    </citation>
    <scope>NUCLEOTIDE SEQUENCE [LARGE SCALE GENOMIC DNA]</scope>
    <source>
        <strain evidence="16 17">CTAW71</strain>
    </source>
</reference>
<evidence type="ECO:0000256" key="3">
    <source>
        <dbReference type="ARBA" id="ARBA00012438"/>
    </source>
</evidence>
<dbReference type="EC" id="2.7.13.3" evidence="3"/>
<evidence type="ECO:0000256" key="1">
    <source>
        <dbReference type="ARBA" id="ARBA00000085"/>
    </source>
</evidence>
<evidence type="ECO:0000256" key="11">
    <source>
        <dbReference type="SAM" id="Coils"/>
    </source>
</evidence>
<comment type="caution">
    <text evidence="16">The sequence shown here is derived from an EMBL/GenBank/DDBJ whole genome shotgun (WGS) entry which is preliminary data.</text>
</comment>
<dbReference type="InterPro" id="IPR003660">
    <property type="entry name" value="HAMP_dom"/>
</dbReference>
<dbReference type="Gene3D" id="6.10.340.10">
    <property type="match status" value="1"/>
</dbReference>
<feature type="domain" description="HAMP" evidence="15">
    <location>
        <begin position="333"/>
        <end position="385"/>
    </location>
</feature>
<name>A0A5D3KAY8_9BRAD</name>
<evidence type="ECO:0000313" key="16">
    <source>
        <dbReference type="EMBL" id="TYL93072.1"/>
    </source>
</evidence>
<keyword evidence="10 13" id="KW-0472">Membrane</keyword>
<feature type="coiled-coil region" evidence="11">
    <location>
        <begin position="370"/>
        <end position="404"/>
    </location>
</feature>
<accession>A0A5D3KAY8</accession>
<gene>
    <name evidence="16" type="ORF">FXB40_22355</name>
</gene>
<keyword evidence="9 13" id="KW-1133">Transmembrane helix</keyword>
<dbReference type="InterPro" id="IPR033479">
    <property type="entry name" value="dCache_1"/>
</dbReference>
<keyword evidence="6" id="KW-0808">Transferase</keyword>
<dbReference type="CDD" id="cd12912">
    <property type="entry name" value="PDC2_MCP_like"/>
    <property type="match status" value="1"/>
</dbReference>
<dbReference type="InterPro" id="IPR003661">
    <property type="entry name" value="HisK_dim/P_dom"/>
</dbReference>
<protein>
    <recommendedName>
        <fullName evidence="3">histidine kinase</fullName>
        <ecNumber evidence="3">2.7.13.3</ecNumber>
    </recommendedName>
</protein>
<comment type="subcellular location">
    <subcellularLocation>
        <location evidence="2">Cell membrane</location>
        <topology evidence="2">Multi-pass membrane protein</topology>
    </subcellularLocation>
</comment>
<evidence type="ECO:0000256" key="5">
    <source>
        <dbReference type="ARBA" id="ARBA00022553"/>
    </source>
</evidence>
<evidence type="ECO:0000256" key="2">
    <source>
        <dbReference type="ARBA" id="ARBA00004651"/>
    </source>
</evidence>
<feature type="domain" description="Histidine kinase" evidence="14">
    <location>
        <begin position="610"/>
        <end position="854"/>
    </location>
</feature>